<keyword evidence="5" id="KW-1185">Reference proteome</keyword>
<organism evidence="4 5">
    <name type="scientific">Neorhodopirellula lusitana</name>
    <dbReference type="NCBI Taxonomy" id="445327"/>
    <lineage>
        <taxon>Bacteria</taxon>
        <taxon>Pseudomonadati</taxon>
        <taxon>Planctomycetota</taxon>
        <taxon>Planctomycetia</taxon>
        <taxon>Pirellulales</taxon>
        <taxon>Pirellulaceae</taxon>
        <taxon>Neorhodopirellula</taxon>
    </lineage>
</organism>
<evidence type="ECO:0000313" key="5">
    <source>
        <dbReference type="Proteomes" id="UP001158067"/>
    </source>
</evidence>
<accession>A0ABY1Q1V1</accession>
<dbReference type="InterPro" id="IPR051910">
    <property type="entry name" value="ComF/GntX_DNA_util-trans"/>
</dbReference>
<dbReference type="PANTHER" id="PTHR47505">
    <property type="entry name" value="DNA UTILIZATION PROTEIN YHGH"/>
    <property type="match status" value="1"/>
</dbReference>
<dbReference type="RefSeq" id="WP_283432554.1">
    <property type="nucleotide sequence ID" value="NZ_FXUG01000005.1"/>
</dbReference>
<dbReference type="SUPFAM" id="SSF53271">
    <property type="entry name" value="PRTase-like"/>
    <property type="match status" value="1"/>
</dbReference>
<reference evidence="4 5" key="1">
    <citation type="submission" date="2017-05" db="EMBL/GenBank/DDBJ databases">
        <authorList>
            <person name="Varghese N."/>
            <person name="Submissions S."/>
        </authorList>
    </citation>
    <scope>NUCLEOTIDE SEQUENCE [LARGE SCALE GENOMIC DNA]</scope>
    <source>
        <strain evidence="4 5">DSM 25457</strain>
    </source>
</reference>
<dbReference type="CDD" id="cd06223">
    <property type="entry name" value="PRTases_typeI"/>
    <property type="match status" value="1"/>
</dbReference>
<dbReference type="InterPro" id="IPR029057">
    <property type="entry name" value="PRTase-like"/>
</dbReference>
<sequence>MSASPTPQTPVNPPNVVKSAPDESASQSAGPGPQKVSRVWRRYWDAFSAVLFPPCCSLCGEPVIELFDPSAKQSSSAVNSGLTERAAAEWDQVDLRHEMHGRVRVFCRSCDAAISESRPMMQTACDACGWPIVQPRPDEVHANAGHPSPSALPCPRCSRLEKPFGFQRITPLYRYRGVVSDVVVLAKYPANATATRELAQRLAVAAGSRWPDLRLDAAYAEAGTDLTVPLVTHVPSPRGRQAHRGGSGTRLLARFFAKELGWVHADLLRTTRPMVKQAWLEDEQRRENVQDAFAIRIPWPWRTLGRSRLTPETLLQGREIILIDDVMTTGATANEISRVLLEAGAKRVSLAVVALAMREH</sequence>
<dbReference type="Gene3D" id="3.40.50.2020">
    <property type="match status" value="1"/>
</dbReference>
<evidence type="ECO:0000256" key="1">
    <source>
        <dbReference type="ARBA" id="ARBA00008007"/>
    </source>
</evidence>
<dbReference type="InterPro" id="IPR000836">
    <property type="entry name" value="PRTase_dom"/>
</dbReference>
<comment type="similarity">
    <text evidence="1">Belongs to the ComF/GntX family.</text>
</comment>
<comment type="caution">
    <text evidence="4">The sequence shown here is derived from an EMBL/GenBank/DDBJ whole genome shotgun (WGS) entry which is preliminary data.</text>
</comment>
<evidence type="ECO:0000259" key="3">
    <source>
        <dbReference type="Pfam" id="PF00156"/>
    </source>
</evidence>
<proteinExistence type="inferred from homology"/>
<feature type="domain" description="Phosphoribosyltransferase" evidence="3">
    <location>
        <begin position="287"/>
        <end position="354"/>
    </location>
</feature>
<gene>
    <name evidence="4" type="ORF">SAMN06265222_10582</name>
</gene>
<evidence type="ECO:0000313" key="4">
    <source>
        <dbReference type="EMBL" id="SMP56087.1"/>
    </source>
</evidence>
<feature type="region of interest" description="Disordered" evidence="2">
    <location>
        <begin position="1"/>
        <end position="34"/>
    </location>
</feature>
<name>A0ABY1Q1V1_9BACT</name>
<dbReference type="EMBL" id="FXUG01000005">
    <property type="protein sequence ID" value="SMP56087.1"/>
    <property type="molecule type" value="Genomic_DNA"/>
</dbReference>
<dbReference type="Pfam" id="PF00156">
    <property type="entry name" value="Pribosyltran"/>
    <property type="match status" value="1"/>
</dbReference>
<dbReference type="PANTHER" id="PTHR47505:SF1">
    <property type="entry name" value="DNA UTILIZATION PROTEIN YHGH"/>
    <property type="match status" value="1"/>
</dbReference>
<dbReference type="Proteomes" id="UP001158067">
    <property type="component" value="Unassembled WGS sequence"/>
</dbReference>
<protein>
    <submittedName>
        <fullName evidence="4">Predicted amidophosphoribosyltransferases</fullName>
    </submittedName>
</protein>
<evidence type="ECO:0000256" key="2">
    <source>
        <dbReference type="SAM" id="MobiDB-lite"/>
    </source>
</evidence>